<feature type="compositionally biased region" description="Basic and acidic residues" evidence="6">
    <location>
        <begin position="240"/>
        <end position="257"/>
    </location>
</feature>
<feature type="region of interest" description="Disordered" evidence="6">
    <location>
        <begin position="514"/>
        <end position="542"/>
    </location>
</feature>
<keyword evidence="2" id="KW-0812">Transmembrane</keyword>
<feature type="region of interest" description="Disordered" evidence="6">
    <location>
        <begin position="157"/>
        <end position="210"/>
    </location>
</feature>
<dbReference type="OrthoDB" id="10066656at2759"/>
<feature type="compositionally biased region" description="Low complexity" evidence="6">
    <location>
        <begin position="347"/>
        <end position="363"/>
    </location>
</feature>
<evidence type="ECO:0000256" key="4">
    <source>
        <dbReference type="ARBA" id="ARBA00023136"/>
    </source>
</evidence>
<evidence type="ECO:0000256" key="6">
    <source>
        <dbReference type="SAM" id="MobiDB-lite"/>
    </source>
</evidence>
<keyword evidence="3" id="KW-1133">Transmembrane helix</keyword>
<protein>
    <recommendedName>
        <fullName evidence="7">PHTF1/2 N-terminal domain-containing protein</fullName>
    </recommendedName>
</protein>
<feature type="compositionally biased region" description="Polar residues" evidence="6">
    <location>
        <begin position="183"/>
        <end position="199"/>
    </location>
</feature>
<dbReference type="AlphaFoldDB" id="A0A6L2PKY5"/>
<comment type="caution">
    <text evidence="8">The sequence shown here is derived from an EMBL/GenBank/DDBJ whole genome shotgun (WGS) entry which is preliminary data.</text>
</comment>
<feature type="compositionally biased region" description="Basic residues" evidence="6">
    <location>
        <begin position="169"/>
        <end position="180"/>
    </location>
</feature>
<feature type="domain" description="PHTF1/2 N-terminal" evidence="7">
    <location>
        <begin position="1"/>
        <end position="159"/>
    </location>
</feature>
<proteinExistence type="predicted"/>
<dbReference type="Proteomes" id="UP000502823">
    <property type="component" value="Unassembled WGS sequence"/>
</dbReference>
<dbReference type="PANTHER" id="PTHR12680">
    <property type="entry name" value="PUTATIVE HOMEODOMAIN TRANSCRIPTION FACTOR PHTF"/>
    <property type="match status" value="1"/>
</dbReference>
<dbReference type="PANTHER" id="PTHR12680:SF6">
    <property type="entry name" value="PROTEIN PHTF"/>
    <property type="match status" value="1"/>
</dbReference>
<evidence type="ECO:0000259" key="7">
    <source>
        <dbReference type="Pfam" id="PF12129"/>
    </source>
</evidence>
<reference evidence="9" key="1">
    <citation type="submission" date="2020-01" db="EMBL/GenBank/DDBJ databases">
        <title>Draft genome sequence of the Termite Coptotermes fromosanus.</title>
        <authorList>
            <person name="Itakura S."/>
            <person name="Yosikawa Y."/>
            <person name="Umezawa K."/>
        </authorList>
    </citation>
    <scope>NUCLEOTIDE SEQUENCE [LARGE SCALE GENOMIC DNA]</scope>
</reference>
<evidence type="ECO:0000256" key="3">
    <source>
        <dbReference type="ARBA" id="ARBA00022989"/>
    </source>
</evidence>
<keyword evidence="4" id="KW-0472">Membrane</keyword>
<feature type="compositionally biased region" description="Polar residues" evidence="6">
    <location>
        <begin position="260"/>
        <end position="276"/>
    </location>
</feature>
<sequence length="716" mass="79042">MGLREIVTWYQKKIGTYDKQQWEKTIEQRILHGLTHVPKKTAKLKTELIDVDLVRGSSFPKAKPKHGLLTVTRLAALRLFLLPAYSRWWIQQTSPRVFCLLLLLYVLQLINMALYCCYCTMYTEDDSAEQHVSASEVLVPGAMMLILSLIHSQIVSTHTGPTRNPTGGKSRRVKRTKRRLLFSSRSRTVCSDSKSSPDTGSEKAGSMGELSGSKYSKRVLLRRSSVEIVRRRGVAWDASAKGKSDTSHSKQPEKDRCGSTGEQSQAAGDSSSNARTAFTRQRVRLQVEPLEGEAQGQHEATPLDDDGFESLNGNVSSENGEEVTEDVEEGGRRRSKIAEDLSTQNRSSLNWNSSVQESSSFSSVGKTQNERNRSTLNYSGQGPEGFLQDAKLSASNIAVPVVHITEHKDILRLCDEQELIIESGAHVECLKNDTCSEEAARILGPGEFNEIKCIEPEQTGNENIQKLVVTSSEKCDHESGQKKVLIDDKEHVRLSDSSAEERVTFRNSWIQGVTSCRSPSSDTNHADSDTDITDTEVRGRSPQRERLIVRRGGSQTLQLSCGQQQRGRLAESSYNSSCESEEGEALSSPGTGGSCCPLLTEGTTSAGEWIGVTTNSEECSYSSELEESGSQRECNVRDSVELNDHPFAWEFELDPTLSTNNVPPVTEICTAAIFILKIRNRKCKGGIVSSGMLLIQSSVKVRDLGVQHLKQVADSE</sequence>
<feature type="region of interest" description="Disordered" evidence="6">
    <location>
        <begin position="292"/>
        <end position="382"/>
    </location>
</feature>
<evidence type="ECO:0000313" key="8">
    <source>
        <dbReference type="EMBL" id="GFG33026.1"/>
    </source>
</evidence>
<accession>A0A6L2PKY5</accession>
<dbReference type="GO" id="GO:0005783">
    <property type="term" value="C:endoplasmic reticulum"/>
    <property type="evidence" value="ECO:0007669"/>
    <property type="project" value="InterPro"/>
</dbReference>
<comment type="subcellular location">
    <subcellularLocation>
        <location evidence="1">Membrane</location>
        <topology evidence="1">Multi-pass membrane protein</topology>
    </subcellularLocation>
</comment>
<feature type="compositionally biased region" description="Polar residues" evidence="6">
    <location>
        <begin position="157"/>
        <end position="167"/>
    </location>
</feature>
<dbReference type="InterPro" id="IPR039775">
    <property type="entry name" value="PHTF1/2"/>
</dbReference>
<gene>
    <name evidence="8" type="ORF">Cfor_00041</name>
</gene>
<evidence type="ECO:0000313" key="9">
    <source>
        <dbReference type="Proteomes" id="UP000502823"/>
    </source>
</evidence>
<feature type="compositionally biased region" description="Basic and acidic residues" evidence="6">
    <location>
        <begin position="329"/>
        <end position="339"/>
    </location>
</feature>
<dbReference type="InterPro" id="IPR021980">
    <property type="entry name" value="PHTF1/2_N"/>
</dbReference>
<keyword evidence="9" id="KW-1185">Reference proteome</keyword>
<dbReference type="Pfam" id="PF12129">
    <property type="entry name" value="PHTF1-2_N"/>
    <property type="match status" value="1"/>
</dbReference>
<evidence type="ECO:0000256" key="1">
    <source>
        <dbReference type="ARBA" id="ARBA00004141"/>
    </source>
</evidence>
<feature type="compositionally biased region" description="Acidic residues" evidence="6">
    <location>
        <begin position="319"/>
        <end position="328"/>
    </location>
</feature>
<name>A0A6L2PKY5_COPFO</name>
<dbReference type="EMBL" id="BLKM01011376">
    <property type="protein sequence ID" value="GFG33026.1"/>
    <property type="molecule type" value="Genomic_DNA"/>
</dbReference>
<evidence type="ECO:0000256" key="5">
    <source>
        <dbReference type="ARBA" id="ARBA00023180"/>
    </source>
</evidence>
<dbReference type="GO" id="GO:0016020">
    <property type="term" value="C:membrane"/>
    <property type="evidence" value="ECO:0007669"/>
    <property type="project" value="UniProtKB-SubCell"/>
</dbReference>
<feature type="region of interest" description="Disordered" evidence="6">
    <location>
        <begin position="572"/>
        <end position="591"/>
    </location>
</feature>
<evidence type="ECO:0000256" key="2">
    <source>
        <dbReference type="ARBA" id="ARBA00022692"/>
    </source>
</evidence>
<keyword evidence="5" id="KW-0325">Glycoprotein</keyword>
<feature type="region of interest" description="Disordered" evidence="6">
    <location>
        <begin position="236"/>
        <end position="276"/>
    </location>
</feature>
<dbReference type="InParanoid" id="A0A6L2PKY5"/>
<organism evidence="8 9">
    <name type="scientific">Coptotermes formosanus</name>
    <name type="common">Formosan subterranean termite</name>
    <dbReference type="NCBI Taxonomy" id="36987"/>
    <lineage>
        <taxon>Eukaryota</taxon>
        <taxon>Metazoa</taxon>
        <taxon>Ecdysozoa</taxon>
        <taxon>Arthropoda</taxon>
        <taxon>Hexapoda</taxon>
        <taxon>Insecta</taxon>
        <taxon>Pterygota</taxon>
        <taxon>Neoptera</taxon>
        <taxon>Polyneoptera</taxon>
        <taxon>Dictyoptera</taxon>
        <taxon>Blattodea</taxon>
        <taxon>Blattoidea</taxon>
        <taxon>Termitoidae</taxon>
        <taxon>Rhinotermitidae</taxon>
        <taxon>Coptotermes</taxon>
    </lineage>
</organism>
<feature type="compositionally biased region" description="Polar residues" evidence="6">
    <location>
        <begin position="514"/>
        <end position="523"/>
    </location>
</feature>